<evidence type="ECO:0000256" key="1">
    <source>
        <dbReference type="SAM" id="MobiDB-lite"/>
    </source>
</evidence>
<feature type="compositionally biased region" description="Basic residues" evidence="1">
    <location>
        <begin position="323"/>
        <end position="335"/>
    </location>
</feature>
<evidence type="ECO:0000313" key="3">
    <source>
        <dbReference type="EMBL" id="NBG94651.1"/>
    </source>
</evidence>
<sequence>MGICRVLPLGFLAAGMALITAGNAAAQSVAMKPVAETVFTGQKVAVDFPRFHAGSSDFSLVPKWQRILADEPRFLAQSPMLDKREPHKAGTTHTAAARQGRSDEKSTGATAKRNETDRLGPQPRITLPLPAALGTYLPGAADALSPNKVTECKSDDTECLLKEWAAIITETSDDEIGLQIERVNQWVNRTPYRDDTETWATPDFWQTPDEFFSRGGDCEDYAITKYYSLAALGFDPADMRILVLYDEGLRLHHAVLLVRHDGQILVLDNQRDAILTLAELPQYRPIYSVNEQGWWMHRALAPVRLTATKPVALKTARVETSPHHQRAPRVMRRRF</sequence>
<feature type="region of interest" description="Disordered" evidence="1">
    <location>
        <begin position="78"/>
        <end position="125"/>
    </location>
</feature>
<proteinExistence type="predicted"/>
<keyword evidence="2" id="KW-0732">Signal</keyword>
<evidence type="ECO:0000313" key="4">
    <source>
        <dbReference type="Proteomes" id="UP000470384"/>
    </source>
</evidence>
<dbReference type="PANTHER" id="PTHR39327:SF1">
    <property type="entry name" value="BLR5470 PROTEIN"/>
    <property type="match status" value="1"/>
</dbReference>
<organism evidence="3 4">
    <name type="scientific">Pyruvatibacter mobilis</name>
    <dbReference type="NCBI Taxonomy" id="1712261"/>
    <lineage>
        <taxon>Bacteria</taxon>
        <taxon>Pseudomonadati</taxon>
        <taxon>Pseudomonadota</taxon>
        <taxon>Alphaproteobacteria</taxon>
        <taxon>Hyphomicrobiales</taxon>
        <taxon>Parvibaculaceae</taxon>
        <taxon>Pyruvatibacter</taxon>
    </lineage>
</organism>
<protein>
    <recommendedName>
        <fullName evidence="5">Transglutaminase-like cysteine proteinase BTLCP</fullName>
    </recommendedName>
</protein>
<dbReference type="PANTHER" id="PTHR39327">
    <property type="match status" value="1"/>
</dbReference>
<comment type="caution">
    <text evidence="3">The sequence shown here is derived from an EMBL/GenBank/DDBJ whole genome shotgun (WGS) entry which is preliminary data.</text>
</comment>
<evidence type="ECO:0000256" key="2">
    <source>
        <dbReference type="SAM" id="SignalP"/>
    </source>
</evidence>
<feature type="region of interest" description="Disordered" evidence="1">
    <location>
        <begin position="316"/>
        <end position="335"/>
    </location>
</feature>
<dbReference type="Proteomes" id="UP000470384">
    <property type="component" value="Unassembled WGS sequence"/>
</dbReference>
<dbReference type="RefSeq" id="WP_188658380.1">
    <property type="nucleotide sequence ID" value="NZ_BMHN01000001.1"/>
</dbReference>
<keyword evidence="4" id="KW-1185">Reference proteome</keyword>
<dbReference type="AlphaFoldDB" id="A0A845Q978"/>
<evidence type="ECO:0008006" key="5">
    <source>
        <dbReference type="Google" id="ProtNLM"/>
    </source>
</evidence>
<dbReference type="Pfam" id="PF06035">
    <property type="entry name" value="Peptidase_C93"/>
    <property type="match status" value="1"/>
</dbReference>
<feature type="compositionally biased region" description="Basic and acidic residues" evidence="1">
    <location>
        <begin position="100"/>
        <end position="118"/>
    </location>
</feature>
<reference evidence="3 4" key="1">
    <citation type="journal article" date="2016" name="Int. J. Syst. Evol. Microbiol.">
        <title>Pyruvatibacter mobilis gen. nov., sp. nov., a marine bacterium from the culture broth of Picochlorum sp. 122.</title>
        <authorList>
            <person name="Wang G."/>
            <person name="Tang M."/>
            <person name="Wu H."/>
            <person name="Dai S."/>
            <person name="Li T."/>
            <person name="Chen C."/>
            <person name="He H."/>
            <person name="Fan J."/>
            <person name="Xiang W."/>
            <person name="Li X."/>
        </authorList>
    </citation>
    <scope>NUCLEOTIDE SEQUENCE [LARGE SCALE GENOMIC DNA]</scope>
    <source>
        <strain evidence="3 4">GYP-11</strain>
    </source>
</reference>
<feature type="signal peptide" evidence="2">
    <location>
        <begin position="1"/>
        <end position="26"/>
    </location>
</feature>
<feature type="chain" id="PRO_5032415502" description="Transglutaminase-like cysteine proteinase BTLCP" evidence="2">
    <location>
        <begin position="27"/>
        <end position="335"/>
    </location>
</feature>
<dbReference type="EMBL" id="WXYQ01000001">
    <property type="protein sequence ID" value="NBG94651.1"/>
    <property type="molecule type" value="Genomic_DNA"/>
</dbReference>
<dbReference type="InterPro" id="IPR010319">
    <property type="entry name" value="Transglutaminase-like_Cys_pept"/>
</dbReference>
<accession>A0A845Q978</accession>
<dbReference type="Gene3D" id="3.10.620.30">
    <property type="match status" value="1"/>
</dbReference>
<name>A0A845Q978_9HYPH</name>
<gene>
    <name evidence="3" type="ORF">GTQ45_02780</name>
</gene>